<dbReference type="Proteomes" id="UP000309676">
    <property type="component" value="Unassembled WGS sequence"/>
</dbReference>
<dbReference type="InterPro" id="IPR036097">
    <property type="entry name" value="HisK_dim/P_sf"/>
</dbReference>
<dbReference type="Gene3D" id="1.10.287.130">
    <property type="match status" value="1"/>
</dbReference>
<dbReference type="SUPFAM" id="SSF55874">
    <property type="entry name" value="ATPase domain of HSP90 chaperone/DNA topoisomerase II/histidine kinase"/>
    <property type="match status" value="1"/>
</dbReference>
<evidence type="ECO:0000256" key="7">
    <source>
        <dbReference type="ARBA" id="ARBA00022840"/>
    </source>
</evidence>
<evidence type="ECO:0000259" key="9">
    <source>
        <dbReference type="PROSITE" id="PS50109"/>
    </source>
</evidence>
<dbReference type="Pfam" id="PF02518">
    <property type="entry name" value="HATPase_c"/>
    <property type="match status" value="1"/>
</dbReference>
<comment type="catalytic activity">
    <reaction evidence="1">
        <text>ATP + protein L-histidine = ADP + protein N-phospho-L-histidine.</text>
        <dbReference type="EC" id="2.7.13.3"/>
    </reaction>
</comment>
<accession>A0A5R9G6R5</accession>
<dbReference type="GO" id="GO:0000155">
    <property type="term" value="F:phosphorelay sensor kinase activity"/>
    <property type="evidence" value="ECO:0007669"/>
    <property type="project" value="InterPro"/>
</dbReference>
<sequence length="437" mass="50137">MMGIRSISLTSTLTVPAGAHILYFHSDQESYVNNAASFIRKGIELEQVVIFIETAANYEKIRSRLVREWNERLLNAYVHHIDRDEFYRTYEDFEYDRVLDNLDDIVMPHFLRHQDVRLWGHVDWKDGRDIVGKLHEYECKADLALDELGYLTVCAYDAMKVPAAIQNELLKSHEYLMTDESLVHSSLYRHKRNAGMIFPTLSAQVELETEMDLYRQKLDFVHVVSHEVRNPLTVIKAYARLVGDRATEARDRERLQAIVDYVDLIDNEISHIINTEEMLSTETLWHRRLISPAPLVRETIGMMEIKARTQNVGFASVVELTGNETMLANAIGFKLIVSNLASNAIKYSDEGGKVECLVRRDKDRLVVCVRDEGVGMTEEQVSRLFRKYEKMNDERGGQGIGLFMVKKLADHFEAEIEVVSEPGAGTTVTASFPLRSY</sequence>
<keyword evidence="6" id="KW-0418">Kinase</keyword>
<proteinExistence type="predicted"/>
<evidence type="ECO:0000313" key="10">
    <source>
        <dbReference type="EMBL" id="TLS48664.1"/>
    </source>
</evidence>
<dbReference type="EC" id="2.7.13.3" evidence="2"/>
<protein>
    <recommendedName>
        <fullName evidence="2">histidine kinase</fullName>
        <ecNumber evidence="2">2.7.13.3</ecNumber>
    </recommendedName>
</protein>
<evidence type="ECO:0000256" key="5">
    <source>
        <dbReference type="ARBA" id="ARBA00022741"/>
    </source>
</evidence>
<evidence type="ECO:0000256" key="3">
    <source>
        <dbReference type="ARBA" id="ARBA00022553"/>
    </source>
</evidence>
<dbReference type="AlphaFoldDB" id="A0A5R9G6R5"/>
<keyword evidence="7" id="KW-0067">ATP-binding</keyword>
<dbReference type="PROSITE" id="PS50109">
    <property type="entry name" value="HIS_KIN"/>
    <property type="match status" value="1"/>
</dbReference>
<dbReference type="RefSeq" id="WP_138197934.1">
    <property type="nucleotide sequence ID" value="NZ_VCIW01000031.1"/>
</dbReference>
<keyword evidence="8" id="KW-0902">Two-component regulatory system</keyword>
<dbReference type="InterPro" id="IPR004358">
    <property type="entry name" value="Sig_transdc_His_kin-like_C"/>
</dbReference>
<dbReference type="InterPro" id="IPR003661">
    <property type="entry name" value="HisK_dim/P_dom"/>
</dbReference>
<dbReference type="Pfam" id="PF14417">
    <property type="entry name" value="MEDS"/>
    <property type="match status" value="1"/>
</dbReference>
<reference evidence="10 11" key="1">
    <citation type="submission" date="2019-05" db="EMBL/GenBank/DDBJ databases">
        <authorList>
            <person name="Narsing Rao M.P."/>
            <person name="Li W.J."/>
        </authorList>
    </citation>
    <scope>NUCLEOTIDE SEQUENCE [LARGE SCALE GENOMIC DNA]</scope>
    <source>
        <strain evidence="10 11">SYSU_K30003</strain>
    </source>
</reference>
<name>A0A5R9G6R5_9BACL</name>
<dbReference type="SUPFAM" id="SSF47384">
    <property type="entry name" value="Homodimeric domain of signal transducing histidine kinase"/>
    <property type="match status" value="1"/>
</dbReference>
<dbReference type="OrthoDB" id="9815750at2"/>
<feature type="domain" description="Histidine kinase" evidence="9">
    <location>
        <begin position="223"/>
        <end position="436"/>
    </location>
</feature>
<dbReference type="GO" id="GO:0005524">
    <property type="term" value="F:ATP binding"/>
    <property type="evidence" value="ECO:0007669"/>
    <property type="project" value="UniProtKB-KW"/>
</dbReference>
<gene>
    <name evidence="10" type="ORF">FE782_29460</name>
</gene>
<evidence type="ECO:0000313" key="11">
    <source>
        <dbReference type="Proteomes" id="UP000309676"/>
    </source>
</evidence>
<evidence type="ECO:0000256" key="8">
    <source>
        <dbReference type="ARBA" id="ARBA00023012"/>
    </source>
</evidence>
<keyword evidence="4" id="KW-0808">Transferase</keyword>
<evidence type="ECO:0000256" key="6">
    <source>
        <dbReference type="ARBA" id="ARBA00022777"/>
    </source>
</evidence>
<dbReference type="PANTHER" id="PTHR43711:SF1">
    <property type="entry name" value="HISTIDINE KINASE 1"/>
    <property type="match status" value="1"/>
</dbReference>
<dbReference type="Gene3D" id="3.30.565.10">
    <property type="entry name" value="Histidine kinase-like ATPase, C-terminal domain"/>
    <property type="match status" value="1"/>
</dbReference>
<dbReference type="CDD" id="cd00082">
    <property type="entry name" value="HisKA"/>
    <property type="match status" value="1"/>
</dbReference>
<evidence type="ECO:0000256" key="2">
    <source>
        <dbReference type="ARBA" id="ARBA00012438"/>
    </source>
</evidence>
<dbReference type="EMBL" id="VCIW01000031">
    <property type="protein sequence ID" value="TLS48664.1"/>
    <property type="molecule type" value="Genomic_DNA"/>
</dbReference>
<dbReference type="SMART" id="SM00388">
    <property type="entry name" value="HisKA"/>
    <property type="match status" value="1"/>
</dbReference>
<keyword evidence="3" id="KW-0597">Phosphoprotein</keyword>
<dbReference type="PRINTS" id="PR00344">
    <property type="entry name" value="BCTRLSENSOR"/>
</dbReference>
<organism evidence="10 11">
    <name type="scientific">Paenibacillus antri</name>
    <dbReference type="NCBI Taxonomy" id="2582848"/>
    <lineage>
        <taxon>Bacteria</taxon>
        <taxon>Bacillati</taxon>
        <taxon>Bacillota</taxon>
        <taxon>Bacilli</taxon>
        <taxon>Bacillales</taxon>
        <taxon>Paenibacillaceae</taxon>
        <taxon>Paenibacillus</taxon>
    </lineage>
</organism>
<dbReference type="InterPro" id="IPR003594">
    <property type="entry name" value="HATPase_dom"/>
</dbReference>
<dbReference type="InterPro" id="IPR005467">
    <property type="entry name" value="His_kinase_dom"/>
</dbReference>
<comment type="caution">
    <text evidence="10">The sequence shown here is derived from an EMBL/GenBank/DDBJ whole genome shotgun (WGS) entry which is preliminary data.</text>
</comment>
<keyword evidence="5" id="KW-0547">Nucleotide-binding</keyword>
<dbReference type="InterPro" id="IPR050736">
    <property type="entry name" value="Sensor_HK_Regulatory"/>
</dbReference>
<keyword evidence="11" id="KW-1185">Reference proteome</keyword>
<dbReference type="InterPro" id="IPR036890">
    <property type="entry name" value="HATPase_C_sf"/>
</dbReference>
<evidence type="ECO:0000256" key="1">
    <source>
        <dbReference type="ARBA" id="ARBA00000085"/>
    </source>
</evidence>
<dbReference type="PANTHER" id="PTHR43711">
    <property type="entry name" value="TWO-COMPONENT HISTIDINE KINASE"/>
    <property type="match status" value="1"/>
</dbReference>
<dbReference type="SMART" id="SM00387">
    <property type="entry name" value="HATPase_c"/>
    <property type="match status" value="1"/>
</dbReference>
<dbReference type="InterPro" id="IPR025847">
    <property type="entry name" value="MEDS_domain"/>
</dbReference>
<evidence type="ECO:0000256" key="4">
    <source>
        <dbReference type="ARBA" id="ARBA00022679"/>
    </source>
</evidence>
<dbReference type="Pfam" id="PF00512">
    <property type="entry name" value="HisKA"/>
    <property type="match status" value="1"/>
</dbReference>